<reference evidence="7" key="1">
    <citation type="submission" date="2015-08" db="EMBL/GenBank/DDBJ databases">
        <authorList>
            <person name="Babu N.S."/>
            <person name="Beckwith C.J."/>
            <person name="Beseler K.G."/>
            <person name="Brison A."/>
            <person name="Carone J.V."/>
            <person name="Caskin T.P."/>
            <person name="Diamond M."/>
            <person name="Durham M.E."/>
            <person name="Foxe J.M."/>
            <person name="Go M."/>
            <person name="Henderson B.A."/>
            <person name="Jones I.B."/>
            <person name="McGettigan J.A."/>
            <person name="Micheletti S.J."/>
            <person name="Nasrallah M.E."/>
            <person name="Ortiz D."/>
            <person name="Piller C.R."/>
            <person name="Privatt S.R."/>
            <person name="Schneider S.L."/>
            <person name="Sharp S."/>
            <person name="Smith T.C."/>
            <person name="Stanton J.D."/>
            <person name="Ullery H.E."/>
            <person name="Wilson R.J."/>
            <person name="Serrano M.G."/>
            <person name="Buck G."/>
            <person name="Lee V."/>
            <person name="Wang Y."/>
            <person name="Carvalho R."/>
            <person name="Voegtly L."/>
            <person name="Shi R."/>
            <person name="Duckworth R."/>
            <person name="Johnson A."/>
            <person name="Loviza R."/>
            <person name="Walstead R."/>
            <person name="Shah Z."/>
            <person name="Kiflezghi M."/>
            <person name="Wade K."/>
            <person name="Ball S.L."/>
            <person name="Bradley K.W."/>
            <person name="Asai D.J."/>
            <person name="Bowman C.A."/>
            <person name="Russell D.A."/>
            <person name="Pope W.H."/>
            <person name="Jacobs-Sera D."/>
            <person name="Hendrix R.W."/>
            <person name="Hatfull G.F."/>
        </authorList>
    </citation>
    <scope>NUCLEOTIDE SEQUENCE</scope>
</reference>
<proteinExistence type="inferred from homology"/>
<dbReference type="Gene3D" id="3.40.140.10">
    <property type="entry name" value="Cytidine Deaminase, domain 2"/>
    <property type="match status" value="2"/>
</dbReference>
<dbReference type="InterPro" id="IPR002125">
    <property type="entry name" value="CMP_dCMP_dom"/>
</dbReference>
<dbReference type="InterPro" id="IPR013171">
    <property type="entry name" value="Cyd/dCyd_deaminase_Zn-bd"/>
</dbReference>
<dbReference type="InterPro" id="IPR050202">
    <property type="entry name" value="Cyt/Deoxycyt_deaminase"/>
</dbReference>
<organism evidence="7">
    <name type="scientific">Auxenochlorella protothecoides</name>
    <name type="common">Green microalga</name>
    <name type="synonym">Chlorella protothecoides</name>
    <dbReference type="NCBI Taxonomy" id="3075"/>
    <lineage>
        <taxon>Eukaryota</taxon>
        <taxon>Viridiplantae</taxon>
        <taxon>Chlorophyta</taxon>
        <taxon>core chlorophytes</taxon>
        <taxon>Trebouxiophyceae</taxon>
        <taxon>Chlorellales</taxon>
        <taxon>Chlorellaceae</taxon>
        <taxon>Auxenochlorella</taxon>
    </lineage>
</organism>
<feature type="domain" description="CMP/dCMP-type deaminase" evidence="6">
    <location>
        <begin position="232"/>
        <end position="345"/>
    </location>
</feature>
<evidence type="ECO:0000256" key="1">
    <source>
        <dbReference type="ARBA" id="ARBA00006576"/>
    </source>
</evidence>
<dbReference type="NCBIfam" id="NF006537">
    <property type="entry name" value="PRK09027.1"/>
    <property type="match status" value="1"/>
</dbReference>
<evidence type="ECO:0000256" key="2">
    <source>
        <dbReference type="ARBA" id="ARBA00011738"/>
    </source>
</evidence>
<dbReference type="GO" id="GO:0008270">
    <property type="term" value="F:zinc ion binding"/>
    <property type="evidence" value="ECO:0007669"/>
    <property type="project" value="InterPro"/>
</dbReference>
<dbReference type="CDD" id="cd01283">
    <property type="entry name" value="cytidine_deaminase"/>
    <property type="match status" value="1"/>
</dbReference>
<evidence type="ECO:0000259" key="6">
    <source>
        <dbReference type="PROSITE" id="PS51747"/>
    </source>
</evidence>
<dbReference type="Pfam" id="PF08211">
    <property type="entry name" value="dCMP_cyt_deam_2"/>
    <property type="match status" value="1"/>
</dbReference>
<dbReference type="PROSITE" id="PS00903">
    <property type="entry name" value="CYT_DCMP_DEAMINASES_1"/>
    <property type="match status" value="1"/>
</dbReference>
<dbReference type="GO" id="GO:0005829">
    <property type="term" value="C:cytosol"/>
    <property type="evidence" value="ECO:0007669"/>
    <property type="project" value="TreeGrafter"/>
</dbReference>
<dbReference type="PROSITE" id="PS51747">
    <property type="entry name" value="CYT_DCMP_DEAMINASES_2"/>
    <property type="match status" value="2"/>
</dbReference>
<dbReference type="PANTHER" id="PTHR11644">
    <property type="entry name" value="CYTIDINE DEAMINASE"/>
    <property type="match status" value="1"/>
</dbReference>
<evidence type="ECO:0000256" key="4">
    <source>
        <dbReference type="ARBA" id="ARBA00022801"/>
    </source>
</evidence>
<evidence type="ECO:0000256" key="3">
    <source>
        <dbReference type="ARBA" id="ARBA00022723"/>
    </source>
</evidence>
<name>A0A1D1ZNC5_AUXPR</name>
<feature type="domain" description="CMP/dCMP-type deaminase" evidence="6">
    <location>
        <begin position="75"/>
        <end position="189"/>
    </location>
</feature>
<dbReference type="AlphaFoldDB" id="A0A1D1ZNC5"/>
<keyword evidence="3" id="KW-0479">Metal-binding</keyword>
<dbReference type="PANTHER" id="PTHR11644:SF2">
    <property type="entry name" value="CYTIDINE DEAMINASE"/>
    <property type="match status" value="1"/>
</dbReference>
<accession>A0A1D1ZNC5</accession>
<dbReference type="InterPro" id="IPR016192">
    <property type="entry name" value="APOBEC/CMP_deaminase_Zn-bd"/>
</dbReference>
<dbReference type="GO" id="GO:0004126">
    <property type="term" value="F:cytidine deaminase activity"/>
    <property type="evidence" value="ECO:0007669"/>
    <property type="project" value="InterPro"/>
</dbReference>
<dbReference type="GO" id="GO:0055086">
    <property type="term" value="P:nucleobase-containing small molecule metabolic process"/>
    <property type="evidence" value="ECO:0007669"/>
    <property type="project" value="UniProtKB-ARBA"/>
</dbReference>
<dbReference type="SUPFAM" id="SSF53927">
    <property type="entry name" value="Cytidine deaminase-like"/>
    <property type="match status" value="2"/>
</dbReference>
<dbReference type="GO" id="GO:0072527">
    <property type="term" value="P:pyrimidine-containing compound metabolic process"/>
    <property type="evidence" value="ECO:0007669"/>
    <property type="project" value="UniProtKB-ARBA"/>
</dbReference>
<keyword evidence="4" id="KW-0378">Hydrolase</keyword>
<comment type="subunit">
    <text evidence="2">Homodimer.</text>
</comment>
<protein>
    <recommendedName>
        <fullName evidence="6">CMP/dCMP-type deaminase domain-containing protein</fullName>
    </recommendedName>
</protein>
<dbReference type="GO" id="GO:0042802">
    <property type="term" value="F:identical protein binding"/>
    <property type="evidence" value="ECO:0007669"/>
    <property type="project" value="UniProtKB-ARBA"/>
</dbReference>
<keyword evidence="5" id="KW-0862">Zinc</keyword>
<evidence type="ECO:0000256" key="5">
    <source>
        <dbReference type="ARBA" id="ARBA00022833"/>
    </source>
</evidence>
<comment type="similarity">
    <text evidence="1">Belongs to the cytidine and deoxycytidylate deaminase family.</text>
</comment>
<dbReference type="EMBL" id="GDKF01010146">
    <property type="protein sequence ID" value="JAT68476.1"/>
    <property type="molecule type" value="Transcribed_RNA"/>
</dbReference>
<sequence>MCPAPVPRHARSSGQVPCAETSTCRWAAGRHVGRPDPCSCSQCHSPHLGVPSRVSGMTAGTMHWHDCRYDASPWPPSLRCQEAGLNSFHQEHTHRAVGVGASGAVYAGVNMEFPGVPLSASVHAEQFLVVNALQHGETALRYIAVSAAPCGHCRQFMAELNEVEELRISFGGTPPLSLDQLLPHRFRPSDLLGSGPGLRPLLSGNLKAGGPGSSSDPAPDEALAAVDSSLDPGVLELTQAALAAAARCHAPYSLCRSGVALRLGAELAGPAVSGGYVESVAYNPSLGPLQCALVCMRLRGHADWSRIEEVVLVEDRQASVSQEAVTAATLRAIAPRARLHIVHPR</sequence>
<dbReference type="Pfam" id="PF00383">
    <property type="entry name" value="dCMP_cyt_deam_1"/>
    <property type="match status" value="1"/>
</dbReference>
<gene>
    <name evidence="7" type="ORF">g.28881</name>
</gene>
<dbReference type="InterPro" id="IPR016193">
    <property type="entry name" value="Cytidine_deaminase-like"/>
</dbReference>
<evidence type="ECO:0000313" key="7">
    <source>
        <dbReference type="EMBL" id="JAT68476.1"/>
    </source>
</evidence>